<dbReference type="InParanoid" id="A0A1Y2EZ77"/>
<protein>
    <submittedName>
        <fullName evidence="2">Uncharacterized protein</fullName>
    </submittedName>
</protein>
<dbReference type="Proteomes" id="UP000193467">
    <property type="component" value="Unassembled WGS sequence"/>
</dbReference>
<evidence type="ECO:0000313" key="2">
    <source>
        <dbReference type="EMBL" id="ORY76909.1"/>
    </source>
</evidence>
<dbReference type="AlphaFoldDB" id="A0A1Y2EZ77"/>
<sequence length="581" mass="62325">MMETYSILFSKPSLPSTVQSSTSTTTSTTSSSATPTVAAVVSTTVATRTPRTVPTTTSKLTTTTTKSSTTSKTSSTSSSSSSSSLSSSTPGYTLVSTTPAYTLVPTTTTTVDTTTSTTATTTTTTVASTTTSAAATCVPTPTGFDGTAPGFLTLCTTRYCDATPVSAVHWSGYDGVVTRAEIETTLGLIGKTQPVLSNGLGNILANGAFGQAIVSAGQIYETTGDRRALDLALQMADNILAIRNDPNTGVILWTGKREQVWPTKPFYPSNTSVLVYAGCEQGLIVSNMVLPAIYILKSPCLWDMIPSKVAGWSGPTAFSDTATYKERALALIAAGDLVYSNYFLPLFFDSSANIIQPNDARWNLVGDNGSSNLPGLPMAWNRRMMVLDGLHKLATSHETTAAFDSSLSSAYDSFIAVNVKGFIADMTPTYADNGLPTYDWDYTVNKDNTEEVKGQHGFWDILGVWQAWQRNPTLFGTTETLMQRLANTMMYVVLEKQGLFYAFIDGTSTVADPSVTYLWGEWAYYGKWIVSWYRQVAIANKANLSKGLWVSTPLIWAKNKFVTATWAGEFTNGAGYIAGTE</sequence>
<name>A0A1Y2EZ77_9BASI</name>
<feature type="region of interest" description="Disordered" evidence="1">
    <location>
        <begin position="13"/>
        <end position="91"/>
    </location>
</feature>
<evidence type="ECO:0000256" key="1">
    <source>
        <dbReference type="SAM" id="MobiDB-lite"/>
    </source>
</evidence>
<comment type="caution">
    <text evidence="2">The sequence shown here is derived from an EMBL/GenBank/DDBJ whole genome shotgun (WGS) entry which is preliminary data.</text>
</comment>
<accession>A0A1Y2EZ77</accession>
<organism evidence="2 3">
    <name type="scientific">Leucosporidium creatinivorum</name>
    <dbReference type="NCBI Taxonomy" id="106004"/>
    <lineage>
        <taxon>Eukaryota</taxon>
        <taxon>Fungi</taxon>
        <taxon>Dikarya</taxon>
        <taxon>Basidiomycota</taxon>
        <taxon>Pucciniomycotina</taxon>
        <taxon>Microbotryomycetes</taxon>
        <taxon>Leucosporidiales</taxon>
        <taxon>Leucosporidium</taxon>
    </lineage>
</organism>
<keyword evidence="3" id="KW-1185">Reference proteome</keyword>
<dbReference type="OrthoDB" id="2538079at2759"/>
<dbReference type="EMBL" id="MCGR01000033">
    <property type="protein sequence ID" value="ORY76909.1"/>
    <property type="molecule type" value="Genomic_DNA"/>
</dbReference>
<reference evidence="2 3" key="1">
    <citation type="submission" date="2016-07" db="EMBL/GenBank/DDBJ databases">
        <title>Pervasive Adenine N6-methylation of Active Genes in Fungi.</title>
        <authorList>
            <consortium name="DOE Joint Genome Institute"/>
            <person name="Mondo S.J."/>
            <person name="Dannebaum R.O."/>
            <person name="Kuo R.C."/>
            <person name="Labutti K."/>
            <person name="Haridas S."/>
            <person name="Kuo A."/>
            <person name="Salamov A."/>
            <person name="Ahrendt S.R."/>
            <person name="Lipzen A."/>
            <person name="Sullivan W."/>
            <person name="Andreopoulos W.B."/>
            <person name="Clum A."/>
            <person name="Lindquist E."/>
            <person name="Daum C."/>
            <person name="Ramamoorthy G.K."/>
            <person name="Gryganskyi A."/>
            <person name="Culley D."/>
            <person name="Magnuson J.K."/>
            <person name="James T.Y."/>
            <person name="O'Malley M.A."/>
            <person name="Stajich J.E."/>
            <person name="Spatafora J.W."/>
            <person name="Visel A."/>
            <person name="Grigoriev I.V."/>
        </authorList>
    </citation>
    <scope>NUCLEOTIDE SEQUENCE [LARGE SCALE GENOMIC DNA]</scope>
    <source>
        <strain evidence="2 3">62-1032</strain>
    </source>
</reference>
<proteinExistence type="predicted"/>
<evidence type="ECO:0000313" key="3">
    <source>
        <dbReference type="Proteomes" id="UP000193467"/>
    </source>
</evidence>
<dbReference type="STRING" id="106004.A0A1Y2EZ77"/>
<gene>
    <name evidence="2" type="ORF">BCR35DRAFT_353283</name>
</gene>